<keyword evidence="5" id="KW-1185">Reference proteome</keyword>
<reference evidence="4 5" key="1">
    <citation type="journal article" date="2022" name="Res Sq">
        <title>Evolution of multicellular longitudinally dividing oral cavity symbionts (Neisseriaceae).</title>
        <authorList>
            <person name="Nyongesa S."/>
            <person name="Weber P."/>
            <person name="Bernet E."/>
            <person name="Pullido F."/>
            <person name="Nieckarz M."/>
            <person name="Delaby M."/>
            <person name="Nieves C."/>
            <person name="Viehboeck T."/>
            <person name="Krause N."/>
            <person name="Rivera-Millot A."/>
            <person name="Nakamura A."/>
            <person name="Vischer N."/>
            <person name="VanNieuwenhze M."/>
            <person name="Brun Y."/>
            <person name="Cava F."/>
            <person name="Bulgheresi S."/>
            <person name="Veyrier F."/>
        </authorList>
    </citation>
    <scope>NUCLEOTIDE SEQUENCE [LARGE SCALE GENOMIC DNA]</scope>
    <source>
        <strain evidence="4 5">SN4</strain>
    </source>
</reference>
<keyword evidence="1" id="KW-0808">Transferase</keyword>
<name>A0ABY4DZA7_9NEIS</name>
<dbReference type="PANTHER" id="PTHR43018:SF3">
    <property type="entry name" value="CARBOXYSOME FORMATION PROTEIN"/>
    <property type="match status" value="1"/>
</dbReference>
<dbReference type="Gene3D" id="3.30.70.1140">
    <property type="entry name" value="Phospho-2-dehydro-3-deoxyheptonate aldolase, domain 1"/>
    <property type="match status" value="1"/>
</dbReference>
<sequence>MIIVMQPHAEEQAIKAVIEHIRAAGLHEHVSVGAERVIIGAVGDERVLNVAVLEQLPQVERAVRIVHDWRIISREAQPQNSVYVSRGVALGQDLLSIYIKRPVNSAIAYLDPFYVPSNPYQAGVQSEEQQLRLLPAEVSGNHQQNKPVMVRVRDLRQLDGVLFAGADIVYLGGEWLESRSMQQEIGRLNLPVVVCKDKHHTLEQWLVAAERVAMYGNHQIVLGEAGTLSINHRHPYRLDVEAIAEAVKHSHLPVLANVTRLGNGLLSQEQLSQLAEVAGARIILRND</sequence>
<feature type="domain" description="DAHP synthetase I/KDSA" evidence="2">
    <location>
        <begin position="166"/>
        <end position="259"/>
    </location>
</feature>
<feature type="domain" description="DAHP synthase ferredoxin-like" evidence="3">
    <location>
        <begin position="1"/>
        <end position="65"/>
    </location>
</feature>
<dbReference type="Pfam" id="PF18152">
    <property type="entry name" value="DAHP_snth_FXD"/>
    <property type="match status" value="1"/>
</dbReference>
<evidence type="ECO:0000256" key="1">
    <source>
        <dbReference type="ARBA" id="ARBA00022679"/>
    </source>
</evidence>
<dbReference type="RefSeq" id="WP_058357448.1">
    <property type="nucleotide sequence ID" value="NZ_CABKVG010000010.1"/>
</dbReference>
<protein>
    <submittedName>
        <fullName evidence="4">Chorismate mutase</fullName>
    </submittedName>
</protein>
<gene>
    <name evidence="4" type="ORF">LVJ82_15630</name>
</gene>
<proteinExistence type="predicted"/>
<dbReference type="SUPFAM" id="SSF51569">
    <property type="entry name" value="Aldolase"/>
    <property type="match status" value="1"/>
</dbReference>
<dbReference type="InterPro" id="IPR006218">
    <property type="entry name" value="DAHP1/KDSA"/>
</dbReference>
<evidence type="ECO:0000313" key="4">
    <source>
        <dbReference type="EMBL" id="UOO88867.1"/>
    </source>
</evidence>
<dbReference type="InterPro" id="IPR013785">
    <property type="entry name" value="Aldolase_TIM"/>
</dbReference>
<organism evidence="4 5">
    <name type="scientific">Vitreoscilla massiliensis</name>
    <dbReference type="NCBI Taxonomy" id="1689272"/>
    <lineage>
        <taxon>Bacteria</taxon>
        <taxon>Pseudomonadati</taxon>
        <taxon>Pseudomonadota</taxon>
        <taxon>Betaproteobacteria</taxon>
        <taxon>Neisseriales</taxon>
        <taxon>Neisseriaceae</taxon>
        <taxon>Vitreoscilla</taxon>
    </lineage>
</organism>
<accession>A0ABY4DZA7</accession>
<dbReference type="Pfam" id="PF00793">
    <property type="entry name" value="DAHP_synth_1"/>
    <property type="match status" value="1"/>
</dbReference>
<dbReference type="InterPro" id="IPR041071">
    <property type="entry name" value="DAHP_snth_FXD"/>
</dbReference>
<dbReference type="EMBL" id="CP091511">
    <property type="protein sequence ID" value="UOO88867.1"/>
    <property type="molecule type" value="Genomic_DNA"/>
</dbReference>
<dbReference type="PANTHER" id="PTHR43018">
    <property type="entry name" value="PHOSPHO-2-DEHYDRO-3-DEOXYHEPTONATE ALDOLASE"/>
    <property type="match status" value="1"/>
</dbReference>
<dbReference type="Gene3D" id="3.20.20.70">
    <property type="entry name" value="Aldolase class I"/>
    <property type="match status" value="1"/>
</dbReference>
<evidence type="ECO:0000259" key="2">
    <source>
        <dbReference type="Pfam" id="PF00793"/>
    </source>
</evidence>
<dbReference type="InterPro" id="IPR052899">
    <property type="entry name" value="Class-I_DAHP_synthase"/>
</dbReference>
<evidence type="ECO:0000259" key="3">
    <source>
        <dbReference type="Pfam" id="PF18152"/>
    </source>
</evidence>
<evidence type="ECO:0000313" key="5">
    <source>
        <dbReference type="Proteomes" id="UP000832011"/>
    </source>
</evidence>
<dbReference type="Proteomes" id="UP000832011">
    <property type="component" value="Chromosome"/>
</dbReference>